<dbReference type="Gene3D" id="2.10.270.10">
    <property type="entry name" value="Cholin Binding"/>
    <property type="match status" value="1"/>
</dbReference>
<keyword evidence="1" id="KW-0677">Repeat</keyword>
<dbReference type="SUPFAM" id="SSF54001">
    <property type="entry name" value="Cysteine proteinases"/>
    <property type="match status" value="1"/>
</dbReference>
<feature type="signal peptide" evidence="2">
    <location>
        <begin position="1"/>
        <end position="28"/>
    </location>
</feature>
<proteinExistence type="predicted"/>
<gene>
    <name evidence="4" type="primary">lytA</name>
    <name evidence="4" type="ORF">ERS852395_00309</name>
</gene>
<dbReference type="SUPFAM" id="SSF69360">
    <property type="entry name" value="Cell wall binding repeat"/>
    <property type="match status" value="1"/>
</dbReference>
<dbReference type="AlphaFoldDB" id="A0A173WWQ1"/>
<accession>A0A173WWQ1</accession>
<evidence type="ECO:0000259" key="3">
    <source>
        <dbReference type="Pfam" id="PF01841"/>
    </source>
</evidence>
<dbReference type="EC" id="3.5.1.28" evidence="4"/>
<evidence type="ECO:0000313" key="4">
    <source>
        <dbReference type="EMBL" id="CUN42967.1"/>
    </source>
</evidence>
<dbReference type="EMBL" id="CYZA01000001">
    <property type="protein sequence ID" value="CUN42967.1"/>
    <property type="molecule type" value="Genomic_DNA"/>
</dbReference>
<feature type="chain" id="PRO_5008014979" evidence="2">
    <location>
        <begin position="29"/>
        <end position="268"/>
    </location>
</feature>
<dbReference type="InterPro" id="IPR018337">
    <property type="entry name" value="Cell_wall/Cho-bd_repeat"/>
</dbReference>
<sequence>MKKLKVFSISAILIAICCSFLFSASVSAASKKRNKFDHKPSGNIYYYDENGHTVKGLVTIRGKKYYFNEKGIQQNGWQKIKGDYYFFQIRNGCYASMVTSQRVNGIYLTKSGKARYNSEEKRKLNLMVTANQVMRHVTKKNMSKPEKLWRCYLKAVSYGYGGTGNDYDFRYYYSNWDVSYAEDMFYRGHGDCFAFASAFAYLANAVGFEAKVISSGGHGWAEIKGEVCDPNWAKGTGHIERYYRMSYDLSGVDGRPYYRGNRAYVITI</sequence>
<evidence type="ECO:0000256" key="2">
    <source>
        <dbReference type="SAM" id="SignalP"/>
    </source>
</evidence>
<dbReference type="RefSeq" id="WP_022380905.1">
    <property type="nucleotide sequence ID" value="NZ_CYZA01000001.1"/>
</dbReference>
<evidence type="ECO:0000256" key="1">
    <source>
        <dbReference type="ARBA" id="ARBA00022737"/>
    </source>
</evidence>
<dbReference type="Pfam" id="PF01841">
    <property type="entry name" value="Transglut_core"/>
    <property type="match status" value="1"/>
</dbReference>
<dbReference type="GO" id="GO:0008745">
    <property type="term" value="F:N-acetylmuramoyl-L-alanine amidase activity"/>
    <property type="evidence" value="ECO:0007669"/>
    <property type="project" value="UniProtKB-EC"/>
</dbReference>
<dbReference type="Pfam" id="PF19127">
    <property type="entry name" value="Choline_bind_3"/>
    <property type="match status" value="1"/>
</dbReference>
<protein>
    <submittedName>
        <fullName evidence="4">Autolysin</fullName>
        <ecNumber evidence="4">3.5.1.28</ecNumber>
    </submittedName>
</protein>
<feature type="domain" description="Transglutaminase-like" evidence="3">
    <location>
        <begin position="165"/>
        <end position="215"/>
    </location>
</feature>
<reference evidence="4 5" key="1">
    <citation type="submission" date="2015-09" db="EMBL/GenBank/DDBJ databases">
        <authorList>
            <consortium name="Pathogen Informatics"/>
        </authorList>
    </citation>
    <scope>NUCLEOTIDE SEQUENCE [LARGE SCALE GENOMIC DNA]</scope>
    <source>
        <strain evidence="4 5">2789STDY5608838</strain>
    </source>
</reference>
<name>A0A173WWQ1_9FIRM</name>
<dbReference type="Proteomes" id="UP000095447">
    <property type="component" value="Unassembled WGS sequence"/>
</dbReference>
<dbReference type="InterPro" id="IPR002931">
    <property type="entry name" value="Transglutaminase-like"/>
</dbReference>
<organism evidence="4 5">
    <name type="scientific">Blautia obeum</name>
    <dbReference type="NCBI Taxonomy" id="40520"/>
    <lineage>
        <taxon>Bacteria</taxon>
        <taxon>Bacillati</taxon>
        <taxon>Bacillota</taxon>
        <taxon>Clostridia</taxon>
        <taxon>Lachnospirales</taxon>
        <taxon>Lachnospiraceae</taxon>
        <taxon>Blautia</taxon>
    </lineage>
</organism>
<keyword evidence="4" id="KW-0378">Hydrolase</keyword>
<evidence type="ECO:0000313" key="5">
    <source>
        <dbReference type="Proteomes" id="UP000095447"/>
    </source>
</evidence>
<keyword evidence="2" id="KW-0732">Signal</keyword>
<dbReference type="InterPro" id="IPR038765">
    <property type="entry name" value="Papain-like_cys_pep_sf"/>
</dbReference>